<keyword evidence="1" id="KW-0472">Membrane</keyword>
<protein>
    <submittedName>
        <fullName evidence="2">Uncharacterized protein</fullName>
    </submittedName>
</protein>
<comment type="caution">
    <text evidence="2">The sequence shown here is derived from an EMBL/GenBank/DDBJ whole genome shotgun (WGS) entry which is preliminary data.</text>
</comment>
<keyword evidence="3" id="KW-1185">Reference proteome</keyword>
<dbReference type="Proteomes" id="UP000224871">
    <property type="component" value="Unassembled WGS sequence"/>
</dbReference>
<gene>
    <name evidence="2" type="ORF">Xinn_03933</name>
</gene>
<organism evidence="2 3">
    <name type="scientific">Xenorhabdus innexi</name>
    <dbReference type="NCBI Taxonomy" id="290109"/>
    <lineage>
        <taxon>Bacteria</taxon>
        <taxon>Pseudomonadati</taxon>
        <taxon>Pseudomonadota</taxon>
        <taxon>Gammaproteobacteria</taxon>
        <taxon>Enterobacterales</taxon>
        <taxon>Morganellaceae</taxon>
        <taxon>Xenorhabdus</taxon>
    </lineage>
</organism>
<reference evidence="2 3" key="1">
    <citation type="journal article" date="2017" name="Nat. Microbiol.">
        <title>Natural product diversity associated with the nematode symbionts Photorhabdus and Xenorhabdus.</title>
        <authorList>
            <person name="Tobias N.J."/>
            <person name="Wolff H."/>
            <person name="Djahanschiri B."/>
            <person name="Grundmann F."/>
            <person name="Kronenwerth M."/>
            <person name="Shi Y.M."/>
            <person name="Simonyi S."/>
            <person name="Grun P."/>
            <person name="Shapiro-Ilan D."/>
            <person name="Pidot S.J."/>
            <person name="Stinear T.P."/>
            <person name="Ebersberger I."/>
            <person name="Bode H.B."/>
        </authorList>
    </citation>
    <scope>NUCLEOTIDE SEQUENCE [LARGE SCALE GENOMIC DNA]</scope>
    <source>
        <strain evidence="2 3">DSM 16336</strain>
    </source>
</reference>
<name>A0A2G0MZA1_9GAMM</name>
<sequence length="30" mass="3396">MKNKKLIIIGMVVVFVIVFFKLLSDNLAAM</sequence>
<evidence type="ECO:0000313" key="2">
    <source>
        <dbReference type="EMBL" id="PHM27814.1"/>
    </source>
</evidence>
<feature type="transmembrane region" description="Helical" evidence="1">
    <location>
        <begin position="6"/>
        <end position="24"/>
    </location>
</feature>
<accession>A0A2G0MZA1</accession>
<keyword evidence="1" id="KW-1133">Transmembrane helix</keyword>
<proteinExistence type="predicted"/>
<dbReference type="EMBL" id="NIBU01000106">
    <property type="protein sequence ID" value="PHM27814.1"/>
    <property type="molecule type" value="Genomic_DNA"/>
</dbReference>
<evidence type="ECO:0000313" key="3">
    <source>
        <dbReference type="Proteomes" id="UP000224871"/>
    </source>
</evidence>
<keyword evidence="1" id="KW-0812">Transmembrane</keyword>
<evidence type="ECO:0000256" key="1">
    <source>
        <dbReference type="SAM" id="Phobius"/>
    </source>
</evidence>